<dbReference type="SMART" id="SM00861">
    <property type="entry name" value="Transket_pyr"/>
    <property type="match status" value="1"/>
</dbReference>
<gene>
    <name evidence="14" type="ORF">M0811_10678</name>
</gene>
<dbReference type="InterPro" id="IPR029061">
    <property type="entry name" value="THDP-binding"/>
</dbReference>
<feature type="compositionally biased region" description="Basic and acidic residues" evidence="12">
    <location>
        <begin position="940"/>
        <end position="951"/>
    </location>
</feature>
<keyword evidence="5" id="KW-0450">Lipoyl</keyword>
<evidence type="ECO:0000313" key="15">
    <source>
        <dbReference type="Proteomes" id="UP001149090"/>
    </source>
</evidence>
<dbReference type="GO" id="GO:0009083">
    <property type="term" value="P:branched-chain amino acid catabolic process"/>
    <property type="evidence" value="ECO:0007669"/>
    <property type="project" value="TreeGrafter"/>
</dbReference>
<evidence type="ECO:0000256" key="8">
    <source>
        <dbReference type="ARBA" id="ARBA00023268"/>
    </source>
</evidence>
<dbReference type="Gene3D" id="2.40.50.100">
    <property type="match status" value="2"/>
</dbReference>
<keyword evidence="8" id="KW-0511">Multifunctional enzyme</keyword>
<evidence type="ECO:0000256" key="1">
    <source>
        <dbReference type="ARBA" id="ARBA00001964"/>
    </source>
</evidence>
<keyword evidence="15" id="KW-1185">Reference proteome</keyword>
<comment type="catalytic activity">
    <reaction evidence="9">
        <text>N(6)-[(R)-lipoyl]-L-lysyl-[protein] + 3-methyl-2-oxobutanoate + H(+) = N(6)-[(R)-S(8)-2-methylpropanoyldihydrolipoyl]-L-lysyl-[protein] + CO2</text>
        <dbReference type="Rhea" id="RHEA:13457"/>
        <dbReference type="Rhea" id="RHEA-COMP:10474"/>
        <dbReference type="Rhea" id="RHEA-COMP:10497"/>
        <dbReference type="ChEBI" id="CHEBI:11851"/>
        <dbReference type="ChEBI" id="CHEBI:15378"/>
        <dbReference type="ChEBI" id="CHEBI:16526"/>
        <dbReference type="ChEBI" id="CHEBI:83099"/>
        <dbReference type="ChEBI" id="CHEBI:83142"/>
        <dbReference type="EC" id="1.2.4.4"/>
    </reaction>
    <physiologicalReaction direction="left-to-right" evidence="9">
        <dbReference type="Rhea" id="RHEA:13458"/>
    </physiologicalReaction>
</comment>
<comment type="cofactor">
    <cofactor evidence="1">
        <name>thiamine diphosphate</name>
        <dbReference type="ChEBI" id="CHEBI:58937"/>
    </cofactor>
</comment>
<dbReference type="Gene3D" id="3.40.50.970">
    <property type="match status" value="2"/>
</dbReference>
<sequence length="1204" mass="134218">MLNLNLQLKLKSKSQIIFPKNEFLRLFGNSIPKSLKLKFLEAMEKSRLLETKEEALKRRGQGVFQMSCMGHEGMIGTSFAIGKEDWIHPYYRDKPIIITRGVPLDHFFLDFFGKANGPSGGRQMPNHYNNKELHIVAGGSTVAANLLQAVGMAMHLKDFGNKQVVITGVGDASTRQGEFMESVAQAVDKQLPVIFLVEDNELGISTRTKGKTFWDFPNSIVSKDDGSKWFMGCEMYEIDGTDPEKVYESTVKAVAKAREKNQPAIILAHLVRLSSHSSSDDQRVYLSQEDIDKIAKRDPVKNYEDKLISENVISREELGKMKKEIQSLIDQAVLRAKQAPNPKEVGSPYSPLPIYLPNYETCSRPKRLPKKEGGLTMAQCISKTIEQEMERNSKITVYGEDIEDPKGEVFSVTKGLSTRFPKRVTNSPLAEATIVGTAAGRALLEGDPQVAFLQFIDFVHPALNQLWTQIGMMHWRSNGQYTTPVVLMASYGAYTPGVGAYHAATSEAQFAHNPGFNIVIPSNAADAAGLLRFALRSKRPVIYLYPKVLLHSSTDTISTPDKDCMIPFGVARIVKPGEDVTIVTYGNTVKICTQAAKIAKEQYGINAEVIDLRTIVPWDERTVLNSIKKTGKLLVVHEDAKTCGMAGEIVSEMITQGHQYLKAPPLRNTKTDDFNPFQYDLNQAILPSVESVVQNLVKLQEYKTSNLKGDLFADNLISAKVEKPKKIEEIKEEKPKQIEEIKKEKLPGEYQILHITLPQVSPSDQDSTLIKLNAKIGDHVKQGAIIAEFEASKGSFELESPYDGEIVGILAKEGDIVLVNKPVFEIHVSNTFLENIPKEKPAKPTEPEKGLKEENKQLFPVVVPRNSPSDEDATIVKFLVKPDDIVKIDQPLADCEANKGSFTITSPVNGRVRQILVNEGEIVPVEVPVIRIEVSDKSLTGEDKISEKSNEKVNQQESQSISQKEPEYQEVILSKPQLQVGALALKSQLETPTVNIQTEVNMTKIEKQRNQLKKKIEEKYHVHVTVTDIILWAVNKAMQTDHNSTFRGILDKDGKKLKVSKNVNLGFAAINQLNEDLYTPVVRNANKLNFIQFCEKVNSLSQKVRNNEIKLDDLQGATLTVTNVGFATKVKTGTPFVIPGQLGMIGVGSIMNLPRFVDGMIIPCNVLDINLVFDHRMHNGSHATRFLEDIRLYLETMDLNTLIN</sequence>
<feature type="compositionally biased region" description="Polar residues" evidence="12">
    <location>
        <begin position="952"/>
        <end position="963"/>
    </location>
</feature>
<dbReference type="PROSITE" id="PS50968">
    <property type="entry name" value="BIOTINYL_LIPOYL"/>
    <property type="match status" value="2"/>
</dbReference>
<dbReference type="SUPFAM" id="SSF52777">
    <property type="entry name" value="CoA-dependent acyltransferases"/>
    <property type="match status" value="1"/>
</dbReference>
<evidence type="ECO:0000256" key="7">
    <source>
        <dbReference type="ARBA" id="ARBA00023002"/>
    </source>
</evidence>
<dbReference type="Pfam" id="PF00198">
    <property type="entry name" value="2-oxoacid_dh"/>
    <property type="match status" value="1"/>
</dbReference>
<dbReference type="OrthoDB" id="878at2759"/>
<keyword evidence="6" id="KW-0809">Transit peptide</keyword>
<comment type="pathway">
    <text evidence="2">Carbohydrate metabolism; tricarboxylic acid cycle; succinyl-CoA from 2-oxoglutarate (dehydrogenase route): step 1/1.</text>
</comment>
<dbReference type="CDD" id="cd02000">
    <property type="entry name" value="TPP_E1_PDC_ADC_BCADC"/>
    <property type="match status" value="1"/>
</dbReference>
<organism evidence="14 15">
    <name type="scientific">Anaeramoeba ignava</name>
    <name type="common">Anaerobic marine amoeba</name>
    <dbReference type="NCBI Taxonomy" id="1746090"/>
    <lineage>
        <taxon>Eukaryota</taxon>
        <taxon>Metamonada</taxon>
        <taxon>Anaeramoebidae</taxon>
        <taxon>Anaeramoeba</taxon>
    </lineage>
</organism>
<dbReference type="InterPro" id="IPR009014">
    <property type="entry name" value="Transketo_C/PFOR_II"/>
</dbReference>
<dbReference type="GO" id="GO:0007584">
    <property type="term" value="P:response to nutrient"/>
    <property type="evidence" value="ECO:0007669"/>
    <property type="project" value="TreeGrafter"/>
</dbReference>
<dbReference type="InterPro" id="IPR003016">
    <property type="entry name" value="2-oxoA_DH_lipoyl-BS"/>
</dbReference>
<proteinExistence type="inferred from homology"/>
<dbReference type="GO" id="GO:0004149">
    <property type="term" value="F:dihydrolipoyllysine-residue succinyltransferase activity"/>
    <property type="evidence" value="ECO:0007669"/>
    <property type="project" value="UniProtKB-EC"/>
</dbReference>
<dbReference type="CDD" id="cd06849">
    <property type="entry name" value="lipoyl_domain"/>
    <property type="match status" value="2"/>
</dbReference>
<evidence type="ECO:0000256" key="9">
    <source>
        <dbReference type="ARBA" id="ARBA00051764"/>
    </source>
</evidence>
<dbReference type="PANTHER" id="PTHR42980">
    <property type="entry name" value="2-OXOISOVALERATE DEHYDROGENASE SUBUNIT BETA-RELATED"/>
    <property type="match status" value="1"/>
</dbReference>
<dbReference type="PANTHER" id="PTHR42980:SF1">
    <property type="entry name" value="2-OXOISOVALERATE DEHYDROGENASE SUBUNIT BETA, MITOCHONDRIAL"/>
    <property type="match status" value="1"/>
</dbReference>
<evidence type="ECO:0000256" key="5">
    <source>
        <dbReference type="ARBA" id="ARBA00022823"/>
    </source>
</evidence>
<dbReference type="Pfam" id="PF00676">
    <property type="entry name" value="E1_dh"/>
    <property type="match status" value="1"/>
</dbReference>
<dbReference type="SUPFAM" id="SSF52518">
    <property type="entry name" value="Thiamin diphosphate-binding fold (THDP-binding)"/>
    <property type="match status" value="2"/>
</dbReference>
<dbReference type="Proteomes" id="UP001149090">
    <property type="component" value="Unassembled WGS sequence"/>
</dbReference>
<reference evidence="14" key="1">
    <citation type="submission" date="2022-10" db="EMBL/GenBank/DDBJ databases">
        <title>Novel sulphate-reducing endosymbionts in the free-living metamonad Anaeramoeba.</title>
        <authorList>
            <person name="Jerlstrom-Hultqvist J."/>
            <person name="Cepicka I."/>
            <person name="Gallot-Lavallee L."/>
            <person name="Salas-Leiva D."/>
            <person name="Curtis B.A."/>
            <person name="Zahonova K."/>
            <person name="Pipaliya S."/>
            <person name="Dacks J."/>
            <person name="Roger A.J."/>
        </authorList>
    </citation>
    <scope>NUCLEOTIDE SEQUENCE</scope>
    <source>
        <strain evidence="14">BMAN</strain>
    </source>
</reference>
<evidence type="ECO:0000256" key="11">
    <source>
        <dbReference type="SAM" id="Coils"/>
    </source>
</evidence>
<dbReference type="Pfam" id="PF02780">
    <property type="entry name" value="Transketolase_C"/>
    <property type="match status" value="1"/>
</dbReference>
<comment type="caution">
    <text evidence="14">The sequence shown here is derived from an EMBL/GenBank/DDBJ whole genome shotgun (WGS) entry which is preliminary data.</text>
</comment>
<dbReference type="SUPFAM" id="SSF51230">
    <property type="entry name" value="Single hybrid motif"/>
    <property type="match status" value="2"/>
</dbReference>
<evidence type="ECO:0000256" key="3">
    <source>
        <dbReference type="ARBA" id="ARBA00007317"/>
    </source>
</evidence>
<dbReference type="Gene3D" id="3.30.559.10">
    <property type="entry name" value="Chloramphenicol acetyltransferase-like domain"/>
    <property type="match status" value="1"/>
</dbReference>
<name>A0A9Q0LD94_ANAIG</name>
<evidence type="ECO:0000256" key="12">
    <source>
        <dbReference type="SAM" id="MobiDB-lite"/>
    </source>
</evidence>
<dbReference type="Pfam" id="PF02779">
    <property type="entry name" value="Transket_pyr"/>
    <property type="match status" value="1"/>
</dbReference>
<accession>A0A9Q0LD94</accession>
<evidence type="ECO:0000256" key="6">
    <source>
        <dbReference type="ARBA" id="ARBA00022946"/>
    </source>
</evidence>
<dbReference type="SUPFAM" id="SSF52922">
    <property type="entry name" value="TK C-terminal domain-like"/>
    <property type="match status" value="1"/>
</dbReference>
<dbReference type="InterPro" id="IPR023213">
    <property type="entry name" value="CAT-like_dom_sf"/>
</dbReference>
<evidence type="ECO:0000256" key="2">
    <source>
        <dbReference type="ARBA" id="ARBA00004813"/>
    </source>
</evidence>
<dbReference type="InterPro" id="IPR001017">
    <property type="entry name" value="DH_E1"/>
</dbReference>
<dbReference type="Pfam" id="PF00364">
    <property type="entry name" value="Biotin_lipoyl"/>
    <property type="match status" value="2"/>
</dbReference>
<evidence type="ECO:0000256" key="10">
    <source>
        <dbReference type="ARBA" id="ARBA00052761"/>
    </source>
</evidence>
<dbReference type="InterPro" id="IPR001078">
    <property type="entry name" value="2-oxoacid_DH_actylTfrase"/>
</dbReference>
<evidence type="ECO:0000259" key="13">
    <source>
        <dbReference type="PROSITE" id="PS50968"/>
    </source>
</evidence>
<evidence type="ECO:0000256" key="4">
    <source>
        <dbReference type="ARBA" id="ARBA00012277"/>
    </source>
</evidence>
<comment type="similarity">
    <text evidence="3">Belongs to the 2-oxoacid dehydrogenase family.</text>
</comment>
<feature type="domain" description="Lipoyl-binding" evidence="13">
    <location>
        <begin position="858"/>
        <end position="933"/>
    </location>
</feature>
<dbReference type="InterPro" id="IPR000089">
    <property type="entry name" value="Biotin_lipoyl"/>
</dbReference>
<dbReference type="InterPro" id="IPR005475">
    <property type="entry name" value="Transketolase-like_Pyr-bd"/>
</dbReference>
<dbReference type="AlphaFoldDB" id="A0A9Q0LD94"/>
<dbReference type="PROSITE" id="PS00189">
    <property type="entry name" value="LIPOYL"/>
    <property type="match status" value="1"/>
</dbReference>
<dbReference type="Gene3D" id="3.40.50.920">
    <property type="match status" value="1"/>
</dbReference>
<keyword evidence="11" id="KW-0175">Coiled coil</keyword>
<dbReference type="InterPro" id="IPR033248">
    <property type="entry name" value="Transketolase_C"/>
</dbReference>
<feature type="coiled-coil region" evidence="11">
    <location>
        <begin position="995"/>
        <end position="1022"/>
    </location>
</feature>
<dbReference type="GO" id="GO:0003863">
    <property type="term" value="F:branched-chain 2-oxo acid dehydrogenase activity"/>
    <property type="evidence" value="ECO:0007669"/>
    <property type="project" value="UniProtKB-EC"/>
</dbReference>
<keyword evidence="7" id="KW-0560">Oxidoreductase</keyword>
<feature type="region of interest" description="Disordered" evidence="12">
    <location>
        <begin position="940"/>
        <end position="965"/>
    </location>
</feature>
<dbReference type="EMBL" id="JAPDFW010000093">
    <property type="protein sequence ID" value="KAJ5070608.1"/>
    <property type="molecule type" value="Genomic_DNA"/>
</dbReference>
<evidence type="ECO:0000313" key="14">
    <source>
        <dbReference type="EMBL" id="KAJ5070608.1"/>
    </source>
</evidence>
<comment type="catalytic activity">
    <reaction evidence="10">
        <text>N(6)-[(R)-dihydrolipoyl]-L-lysyl-[protein] + succinyl-CoA = N(6)-[(R)-S(8)-succinyldihydrolipoyl]-L-lysyl-[protein] + CoA</text>
        <dbReference type="Rhea" id="RHEA:15213"/>
        <dbReference type="Rhea" id="RHEA-COMP:10475"/>
        <dbReference type="Rhea" id="RHEA-COMP:20092"/>
        <dbReference type="ChEBI" id="CHEBI:57287"/>
        <dbReference type="ChEBI" id="CHEBI:57292"/>
        <dbReference type="ChEBI" id="CHEBI:83100"/>
        <dbReference type="ChEBI" id="CHEBI:83120"/>
        <dbReference type="EC" id="2.3.1.61"/>
    </reaction>
</comment>
<dbReference type="EC" id="1.2.4.4" evidence="4"/>
<dbReference type="InterPro" id="IPR011053">
    <property type="entry name" value="Single_hybrid_motif"/>
</dbReference>
<feature type="domain" description="Lipoyl-binding" evidence="13">
    <location>
        <begin position="752"/>
        <end position="827"/>
    </location>
</feature>
<protein>
    <recommendedName>
        <fullName evidence="4">3-methyl-2-oxobutanoate dehydrogenase (2-methylpropanoyl-transferring)</fullName>
        <ecNumber evidence="4">1.2.4.4</ecNumber>
    </recommendedName>
</protein>